<dbReference type="RefSeq" id="WP_135912815.1">
    <property type="nucleotide sequence ID" value="NZ_CP038856.1"/>
</dbReference>
<organism evidence="2 3">
    <name type="scientific">Citrobacter freundii</name>
    <dbReference type="NCBI Taxonomy" id="546"/>
    <lineage>
        <taxon>Bacteria</taxon>
        <taxon>Pseudomonadati</taxon>
        <taxon>Pseudomonadota</taxon>
        <taxon>Gammaproteobacteria</taxon>
        <taxon>Enterobacterales</taxon>
        <taxon>Enterobacteriaceae</taxon>
        <taxon>Citrobacter</taxon>
        <taxon>Citrobacter freundii complex</taxon>
    </lineage>
</organism>
<accession>A0A7D6ZLR6</accession>
<dbReference type="EMBL" id="JABXRI010000001">
    <property type="protein sequence ID" value="MBA8061367.1"/>
    <property type="molecule type" value="Genomic_DNA"/>
</dbReference>
<evidence type="ECO:0000313" key="3">
    <source>
        <dbReference type="Proteomes" id="UP000591803"/>
    </source>
</evidence>
<gene>
    <name evidence="2" type="ORF">HV077_02800</name>
</gene>
<evidence type="ECO:0000313" key="2">
    <source>
        <dbReference type="EMBL" id="MBA8061367.1"/>
    </source>
</evidence>
<dbReference type="OrthoDB" id="6981030at2"/>
<dbReference type="Proteomes" id="UP000591803">
    <property type="component" value="Unassembled WGS sequence"/>
</dbReference>
<protein>
    <submittedName>
        <fullName evidence="2">DUF4123 domain-containing protein</fullName>
    </submittedName>
</protein>
<reference evidence="2 3" key="1">
    <citation type="submission" date="2020-06" db="EMBL/GenBank/DDBJ databases">
        <title>REHAB project genomes.</title>
        <authorList>
            <person name="Shaw L.P."/>
        </authorList>
    </citation>
    <scope>NUCLEOTIDE SEQUENCE [LARGE SCALE GENOMIC DNA]</scope>
    <source>
        <strain evidence="2 3">RHBSTW-00116</strain>
    </source>
</reference>
<sequence>MTTESLRTTNISKYKMWFRQAESFSTASGLDYIDVLVDQAGTDRSLQNTMRQLSPAPRWFALFRGTPESGTMAYSPIVIRLHFVLSSHRMWLEKLAEYFADTPRFTLLISPLAFDLLSRHLQALSQVQWEEQTGLLRYYDNRVFPSLFTHVLTDEQQKAFTDIALFWTWINRDGEIAWKVGSYLPERMLADKPDISRVDDTQVGFMGCISDAETLMREKAVSEISQEKYFLCCLDIAIRANDTAYFGALRDFEE</sequence>
<proteinExistence type="predicted"/>
<dbReference type="AlphaFoldDB" id="A0A7D6ZLR6"/>
<name>A0A7D6ZLR6_CITFR</name>
<evidence type="ECO:0000259" key="1">
    <source>
        <dbReference type="Pfam" id="PF13503"/>
    </source>
</evidence>
<dbReference type="InterPro" id="IPR025391">
    <property type="entry name" value="DUF4123"/>
</dbReference>
<dbReference type="Pfam" id="PF13503">
    <property type="entry name" value="DUF4123"/>
    <property type="match status" value="1"/>
</dbReference>
<feature type="domain" description="DUF4123" evidence="1">
    <location>
        <begin position="36"/>
        <end position="158"/>
    </location>
</feature>
<comment type="caution">
    <text evidence="2">The sequence shown here is derived from an EMBL/GenBank/DDBJ whole genome shotgun (WGS) entry which is preliminary data.</text>
</comment>